<reference evidence="2" key="1">
    <citation type="submission" date="2023-06" db="EMBL/GenBank/DDBJ databases">
        <title>Draft genome sequence of Nocardioides sp. SOB77.</title>
        <authorList>
            <person name="Zhang G."/>
        </authorList>
    </citation>
    <scope>NUCLEOTIDE SEQUENCE</scope>
    <source>
        <strain evidence="2">SOB77</strain>
    </source>
</reference>
<feature type="region of interest" description="Disordered" evidence="1">
    <location>
        <begin position="161"/>
        <end position="207"/>
    </location>
</feature>
<comment type="caution">
    <text evidence="2">The sequence shown here is derived from an EMBL/GenBank/DDBJ whole genome shotgun (WGS) entry which is preliminary data.</text>
</comment>
<evidence type="ECO:0000313" key="2">
    <source>
        <dbReference type="EMBL" id="MDN4173955.1"/>
    </source>
</evidence>
<dbReference type="Proteomes" id="UP001168620">
    <property type="component" value="Unassembled WGS sequence"/>
</dbReference>
<feature type="compositionally biased region" description="Basic and acidic residues" evidence="1">
    <location>
        <begin position="161"/>
        <end position="171"/>
    </location>
</feature>
<dbReference type="RefSeq" id="WP_300953057.1">
    <property type="nucleotide sequence ID" value="NZ_JAUHJQ010000005.1"/>
</dbReference>
<evidence type="ECO:0000256" key="1">
    <source>
        <dbReference type="SAM" id="MobiDB-lite"/>
    </source>
</evidence>
<organism evidence="2 3">
    <name type="scientific">Nocardioides oceani</name>
    <dbReference type="NCBI Taxonomy" id="3058369"/>
    <lineage>
        <taxon>Bacteria</taxon>
        <taxon>Bacillati</taxon>
        <taxon>Actinomycetota</taxon>
        <taxon>Actinomycetes</taxon>
        <taxon>Propionibacteriales</taxon>
        <taxon>Nocardioidaceae</taxon>
        <taxon>Nocardioides</taxon>
    </lineage>
</organism>
<dbReference type="EMBL" id="JAUHJQ010000005">
    <property type="protein sequence ID" value="MDN4173955.1"/>
    <property type="molecule type" value="Genomic_DNA"/>
</dbReference>
<protein>
    <recommendedName>
        <fullName evidence="4">HNH endonuclease</fullName>
    </recommendedName>
</protein>
<gene>
    <name evidence="2" type="ORF">QWY28_13420</name>
</gene>
<keyword evidence="3" id="KW-1185">Reference proteome</keyword>
<sequence length="207" mass="23376">MTATTRCSVDGCSEPHKAKGFCRTHYRRAKKHGDPNQVARIASKIFEAGERYGRLVVLERRVAPQPNVRVRCDCGTVKTVRAKELTSNVRSCGCAKAGETNPNWRGGKTTHPLYESYLDMVARCTRPTHHAYPRYGGRGITICDRWRDDFWAFVTDMGERPPGRSLDRVDNDGPYTPENCRWATASEQSKNRRPSAYVRAPRSEVSA</sequence>
<accession>A0ABT8FHP5</accession>
<name>A0ABT8FHP5_9ACTN</name>
<evidence type="ECO:0008006" key="4">
    <source>
        <dbReference type="Google" id="ProtNLM"/>
    </source>
</evidence>
<evidence type="ECO:0000313" key="3">
    <source>
        <dbReference type="Proteomes" id="UP001168620"/>
    </source>
</evidence>
<proteinExistence type="predicted"/>